<comment type="caution">
    <text evidence="6">The sequence shown here is derived from an EMBL/GenBank/DDBJ whole genome shotgun (WGS) entry which is preliminary data.</text>
</comment>
<accession>X8CR24</accession>
<sequence>MPLVRGGLITDGPLAAGAFYRPALLEVERLDAPVVQEELFGPVQTFEVFDSDAEAVHRANATEYGLGAAVFTRNPGRARAIGRDLQSAGVWINTWGLLNEKFEQGGYKSSSNGGYLCGPRALEQFQQIKVYGELTSAQSRW</sequence>
<reference evidence="6 7" key="1">
    <citation type="submission" date="2013-12" db="EMBL/GenBank/DDBJ databases">
        <authorList>
            <person name="Zelazny A."/>
            <person name="Olivier K."/>
            <person name="Holland S."/>
            <person name="Lenaerts A."/>
            <person name="Ordway D."/>
            <person name="DeGroote M.A."/>
            <person name="Parker T."/>
            <person name="Sizemore C."/>
            <person name="Tallon L.J."/>
            <person name="Sadzewicz L.K."/>
            <person name="Sengamalay N."/>
            <person name="Fraser C.M."/>
            <person name="Hine E."/>
            <person name="Shefchek K.A."/>
            <person name="Das S.P."/>
            <person name="Tettelin H."/>
        </authorList>
    </citation>
    <scope>NUCLEOTIDE SEQUENCE [LARGE SCALE GENOMIC DNA]</scope>
    <source>
        <strain evidence="6 7">1956</strain>
    </source>
</reference>
<comment type="catalytic activity">
    <reaction evidence="4">
        <text>succinate semialdehyde + NADP(+) + H2O = succinate + NADPH + 2 H(+)</text>
        <dbReference type="Rhea" id="RHEA:13213"/>
        <dbReference type="ChEBI" id="CHEBI:15377"/>
        <dbReference type="ChEBI" id="CHEBI:15378"/>
        <dbReference type="ChEBI" id="CHEBI:30031"/>
        <dbReference type="ChEBI" id="CHEBI:57706"/>
        <dbReference type="ChEBI" id="CHEBI:57783"/>
        <dbReference type="ChEBI" id="CHEBI:58349"/>
        <dbReference type="EC" id="1.2.1.79"/>
    </reaction>
</comment>
<dbReference type="InterPro" id="IPR016162">
    <property type="entry name" value="Ald_DH_N"/>
</dbReference>
<dbReference type="EMBL" id="JAOG01000001">
    <property type="protein sequence ID" value="EUA58286.1"/>
    <property type="molecule type" value="Genomic_DNA"/>
</dbReference>
<dbReference type="PATRIC" id="fig|1299331.3.peg.1383"/>
<protein>
    <recommendedName>
        <fullName evidence="3">Putative succinate-semialdehyde dehydrogenase [NADP(+)] 2</fullName>
        <ecNumber evidence="2">1.2.1.79</ecNumber>
    </recommendedName>
</protein>
<gene>
    <name evidence="6" type="ORF">I550_1426</name>
</gene>
<dbReference type="SUPFAM" id="SSF53720">
    <property type="entry name" value="ALDH-like"/>
    <property type="match status" value="1"/>
</dbReference>
<dbReference type="GO" id="GO:0036243">
    <property type="term" value="F:succinate-semialdehyde dehydrogenase (NADP+) activity"/>
    <property type="evidence" value="ECO:0007669"/>
    <property type="project" value="UniProtKB-EC"/>
</dbReference>
<evidence type="ECO:0000256" key="3">
    <source>
        <dbReference type="ARBA" id="ARBA00039663"/>
    </source>
</evidence>
<evidence type="ECO:0000256" key="4">
    <source>
        <dbReference type="ARBA" id="ARBA00048559"/>
    </source>
</evidence>
<dbReference type="Proteomes" id="UP000020825">
    <property type="component" value="Unassembled WGS sequence"/>
</dbReference>
<name>X8CR24_MYCIT</name>
<proteinExistence type="predicted"/>
<dbReference type="EC" id="1.2.1.79" evidence="2"/>
<organism evidence="6 7">
    <name type="scientific">Mycobacterium intracellulare 1956</name>
    <dbReference type="NCBI Taxonomy" id="1299331"/>
    <lineage>
        <taxon>Bacteria</taxon>
        <taxon>Bacillati</taxon>
        <taxon>Actinomycetota</taxon>
        <taxon>Actinomycetes</taxon>
        <taxon>Mycobacteriales</taxon>
        <taxon>Mycobacteriaceae</taxon>
        <taxon>Mycobacterium</taxon>
        <taxon>Mycobacterium avium complex (MAC)</taxon>
    </lineage>
</organism>
<evidence type="ECO:0000313" key="7">
    <source>
        <dbReference type="Proteomes" id="UP000020825"/>
    </source>
</evidence>
<dbReference type="Pfam" id="PF00171">
    <property type="entry name" value="Aldedh"/>
    <property type="match status" value="1"/>
</dbReference>
<feature type="domain" description="Aldehyde dehydrogenase" evidence="5">
    <location>
        <begin position="6"/>
        <end position="130"/>
    </location>
</feature>
<evidence type="ECO:0000259" key="5">
    <source>
        <dbReference type="Pfam" id="PF00171"/>
    </source>
</evidence>
<evidence type="ECO:0000313" key="6">
    <source>
        <dbReference type="EMBL" id="EUA58286.1"/>
    </source>
</evidence>
<dbReference type="InterPro" id="IPR016161">
    <property type="entry name" value="Ald_DH/histidinol_DH"/>
</dbReference>
<dbReference type="InterPro" id="IPR016163">
    <property type="entry name" value="Ald_DH_C"/>
</dbReference>
<dbReference type="Gene3D" id="3.40.605.10">
    <property type="entry name" value="Aldehyde Dehydrogenase, Chain A, domain 1"/>
    <property type="match status" value="1"/>
</dbReference>
<evidence type="ECO:0000256" key="2">
    <source>
        <dbReference type="ARBA" id="ARBA00039122"/>
    </source>
</evidence>
<dbReference type="PANTHER" id="PTHR11699">
    <property type="entry name" value="ALDEHYDE DEHYDROGENASE-RELATED"/>
    <property type="match status" value="1"/>
</dbReference>
<keyword evidence="1" id="KW-0560">Oxidoreductase</keyword>
<dbReference type="Gene3D" id="3.40.309.10">
    <property type="entry name" value="Aldehyde Dehydrogenase, Chain A, domain 2"/>
    <property type="match status" value="1"/>
</dbReference>
<dbReference type="InterPro" id="IPR015590">
    <property type="entry name" value="Aldehyde_DH_dom"/>
</dbReference>
<dbReference type="AlphaFoldDB" id="X8CR24"/>
<evidence type="ECO:0000256" key="1">
    <source>
        <dbReference type="ARBA" id="ARBA00023002"/>
    </source>
</evidence>